<feature type="compositionally biased region" description="Basic and acidic residues" evidence="1">
    <location>
        <begin position="1"/>
        <end position="15"/>
    </location>
</feature>
<organism evidence="2 3">
    <name type="scientific">Belnapia rosea</name>
    <dbReference type="NCBI Taxonomy" id="938405"/>
    <lineage>
        <taxon>Bacteria</taxon>
        <taxon>Pseudomonadati</taxon>
        <taxon>Pseudomonadota</taxon>
        <taxon>Alphaproteobacteria</taxon>
        <taxon>Acetobacterales</taxon>
        <taxon>Roseomonadaceae</taxon>
        <taxon>Belnapia</taxon>
    </lineage>
</organism>
<keyword evidence="3" id="KW-1185">Reference proteome</keyword>
<accession>A0A1G6RV66</accession>
<name>A0A1G6RV66_9PROT</name>
<dbReference type="STRING" id="938405.SAMN02927895_04239"/>
<evidence type="ECO:0000256" key="1">
    <source>
        <dbReference type="SAM" id="MobiDB-lite"/>
    </source>
</evidence>
<sequence>MSHTQDRPDQTRDANVEAAVEDTFPASDPVGNTTSQGSRAVPPQDMMPKAASTEGADLVSFSMSFPNQASAKLALETLVREGPIDRRGAEITHEGDKASLRVSAPRADAERLKSLLERSPEAQ</sequence>
<evidence type="ECO:0000313" key="3">
    <source>
        <dbReference type="Proteomes" id="UP000198925"/>
    </source>
</evidence>
<protein>
    <submittedName>
        <fullName evidence="2">Uncharacterized protein</fullName>
    </submittedName>
</protein>
<reference evidence="2 3" key="1">
    <citation type="submission" date="2016-10" db="EMBL/GenBank/DDBJ databases">
        <authorList>
            <person name="de Groot N.N."/>
        </authorList>
    </citation>
    <scope>NUCLEOTIDE SEQUENCE [LARGE SCALE GENOMIC DNA]</scope>
    <source>
        <strain evidence="2 3">CPCC 100156</strain>
    </source>
</reference>
<dbReference type="EMBL" id="FMZX01000004">
    <property type="protein sequence ID" value="SDD08542.1"/>
    <property type="molecule type" value="Genomic_DNA"/>
</dbReference>
<feature type="region of interest" description="Disordered" evidence="1">
    <location>
        <begin position="1"/>
        <end position="53"/>
    </location>
</feature>
<evidence type="ECO:0000313" key="2">
    <source>
        <dbReference type="EMBL" id="SDD08542.1"/>
    </source>
</evidence>
<dbReference type="OrthoDB" id="7270930at2"/>
<feature type="compositionally biased region" description="Basic and acidic residues" evidence="1">
    <location>
        <begin position="85"/>
        <end position="99"/>
    </location>
</feature>
<dbReference type="AlphaFoldDB" id="A0A1G6RV66"/>
<gene>
    <name evidence="2" type="ORF">SAMN04487779_1004152</name>
</gene>
<dbReference type="Proteomes" id="UP000198925">
    <property type="component" value="Unassembled WGS sequence"/>
</dbReference>
<proteinExistence type="predicted"/>
<dbReference type="RefSeq" id="WP_090568039.1">
    <property type="nucleotide sequence ID" value="NZ_FMXZ01000015.1"/>
</dbReference>
<feature type="region of interest" description="Disordered" evidence="1">
    <location>
        <begin position="85"/>
        <end position="106"/>
    </location>
</feature>